<proteinExistence type="predicted"/>
<reference evidence="2" key="1">
    <citation type="journal article" date="2015" name="BMC Genomics">
        <title>Genomic and transcriptomic analysis of the endophytic fungus Pestalotiopsis fici reveals its lifestyle and high potential for synthesis of natural products.</title>
        <authorList>
            <person name="Wang X."/>
            <person name="Zhang X."/>
            <person name="Liu L."/>
            <person name="Xiang M."/>
            <person name="Wang W."/>
            <person name="Sun X."/>
            <person name="Che Y."/>
            <person name="Guo L."/>
            <person name="Liu G."/>
            <person name="Guo L."/>
            <person name="Wang C."/>
            <person name="Yin W.B."/>
            <person name="Stadler M."/>
            <person name="Zhang X."/>
            <person name="Liu X."/>
        </authorList>
    </citation>
    <scope>NUCLEOTIDE SEQUENCE [LARGE SCALE GENOMIC DNA]</scope>
    <source>
        <strain evidence="2">W106-1 / CGMCC3.15140</strain>
    </source>
</reference>
<dbReference type="InParanoid" id="W3WXR5"/>
<protein>
    <recommendedName>
        <fullName evidence="3">MalT-like TPR region domain-containing protein</fullName>
    </recommendedName>
</protein>
<dbReference type="InterPro" id="IPR011990">
    <property type="entry name" value="TPR-like_helical_dom_sf"/>
</dbReference>
<dbReference type="EMBL" id="KI912115">
    <property type="protein sequence ID" value="ETS78630.1"/>
    <property type="molecule type" value="Genomic_DNA"/>
</dbReference>
<dbReference type="OrthoDB" id="5986190at2759"/>
<dbReference type="HOGENOM" id="CLU_725824_0_0_1"/>
<dbReference type="Gene3D" id="1.25.40.10">
    <property type="entry name" value="Tetratricopeptide repeat domain"/>
    <property type="match status" value="1"/>
</dbReference>
<evidence type="ECO:0000313" key="2">
    <source>
        <dbReference type="Proteomes" id="UP000030651"/>
    </source>
</evidence>
<organism evidence="1 2">
    <name type="scientific">Pestalotiopsis fici (strain W106-1 / CGMCC3.15140)</name>
    <dbReference type="NCBI Taxonomy" id="1229662"/>
    <lineage>
        <taxon>Eukaryota</taxon>
        <taxon>Fungi</taxon>
        <taxon>Dikarya</taxon>
        <taxon>Ascomycota</taxon>
        <taxon>Pezizomycotina</taxon>
        <taxon>Sordariomycetes</taxon>
        <taxon>Xylariomycetidae</taxon>
        <taxon>Amphisphaeriales</taxon>
        <taxon>Sporocadaceae</taxon>
        <taxon>Pestalotiopsis</taxon>
    </lineage>
</organism>
<dbReference type="GeneID" id="19275705"/>
<evidence type="ECO:0000313" key="1">
    <source>
        <dbReference type="EMBL" id="ETS78630.1"/>
    </source>
</evidence>
<accession>W3WXR5</accession>
<dbReference type="Proteomes" id="UP000030651">
    <property type="component" value="Unassembled WGS sequence"/>
</dbReference>
<sequence length="381" mass="44268">MRSELEDWKLALGHDHWIVLNRLSSITLFELARQPRQALQTAQAAYDLASSQSASALAAIQEARLNLAIAYEANGMMDSAGKLAKEFIHILEQPSDSQAAAMSSNFAPNTDLQQIIALARARSILASVFESTSKLPEAENLRREVLSDVTEALGETHGLSLEYTSRLAQLLFDHGKKKESRQLFKRVEDKASSSWSSNHDLALLARQNLHRAPHPFWWYHRRSHPERFRKEMIENYQLTVGNYNRNTIAAMDSCVQILLQEFRWEEALNLMEHAVALSAFAYRDDPKQIHIYQENLKNVRRMCFWSSTKISQWFIKYRFGYTIMPYHLFRPIGTEEFQRRYQHAWGPFYRVKTMFEAKDFYRFDPYKDPDHPGNNEMVAAD</sequence>
<gene>
    <name evidence="1" type="ORF">PFICI_10692</name>
</gene>
<evidence type="ECO:0008006" key="3">
    <source>
        <dbReference type="Google" id="ProtNLM"/>
    </source>
</evidence>
<name>W3WXR5_PESFW</name>
<dbReference type="AlphaFoldDB" id="W3WXR5"/>
<dbReference type="RefSeq" id="XP_007837464.1">
    <property type="nucleotide sequence ID" value="XM_007839273.1"/>
</dbReference>
<dbReference type="KEGG" id="pfy:PFICI_10692"/>
<keyword evidence="2" id="KW-1185">Reference proteome</keyword>